<dbReference type="OrthoDB" id="7873796at2"/>
<proteinExistence type="predicted"/>
<gene>
    <name evidence="7" type="ordered locus">RPE_2247</name>
</gene>
<evidence type="ECO:0000256" key="1">
    <source>
        <dbReference type="ARBA" id="ARBA00022617"/>
    </source>
</evidence>
<dbReference type="GO" id="GO:0046872">
    <property type="term" value="F:metal ion binding"/>
    <property type="evidence" value="ECO:0007669"/>
    <property type="project" value="UniProtKB-KW"/>
</dbReference>
<organism evidence="7">
    <name type="scientific">Rhodopseudomonas palustris (strain BisA53)</name>
    <dbReference type="NCBI Taxonomy" id="316055"/>
    <lineage>
        <taxon>Bacteria</taxon>
        <taxon>Pseudomonadati</taxon>
        <taxon>Pseudomonadota</taxon>
        <taxon>Alphaproteobacteria</taxon>
        <taxon>Hyphomicrobiales</taxon>
        <taxon>Nitrobacteraceae</taxon>
        <taxon>Rhodopseudomonas</taxon>
    </lineage>
</organism>
<feature type="chain" id="PRO_5004165963" evidence="5">
    <location>
        <begin position="23"/>
        <end position="104"/>
    </location>
</feature>
<dbReference type="EMBL" id="CP000463">
    <property type="protein sequence ID" value="ABJ06189.1"/>
    <property type="molecule type" value="Genomic_DNA"/>
</dbReference>
<keyword evidence="5" id="KW-0732">Signal</keyword>
<reference evidence="7" key="1">
    <citation type="submission" date="2006-09" db="EMBL/GenBank/DDBJ databases">
        <title>Complete sequence of Rhodopseudomonas palustris BisA53.</title>
        <authorList>
            <consortium name="US DOE Joint Genome Institute"/>
            <person name="Copeland A."/>
            <person name="Lucas S."/>
            <person name="Lapidus A."/>
            <person name="Barry K."/>
            <person name="Detter J.C."/>
            <person name="Glavina del Rio T."/>
            <person name="Hammon N."/>
            <person name="Israni S."/>
            <person name="Dalin E."/>
            <person name="Tice H."/>
            <person name="Pitluck S."/>
            <person name="Chain P."/>
            <person name="Malfatti S."/>
            <person name="Shin M."/>
            <person name="Vergez L."/>
            <person name="Schmutz J."/>
            <person name="Larimer F."/>
            <person name="Land M."/>
            <person name="Hauser L."/>
            <person name="Pelletier D.A."/>
            <person name="Kyrpides N."/>
            <person name="Kim E."/>
            <person name="Harwood C.S."/>
            <person name="Oda Y."/>
            <person name="Richardson P."/>
        </authorList>
    </citation>
    <scope>NUCLEOTIDE SEQUENCE [LARGE SCALE GENOMIC DNA]</scope>
    <source>
        <strain evidence="7">BisA53</strain>
    </source>
</reference>
<dbReference type="InterPro" id="IPR036909">
    <property type="entry name" value="Cyt_c-like_dom_sf"/>
</dbReference>
<dbReference type="eggNOG" id="COG2010">
    <property type="taxonomic scope" value="Bacteria"/>
</dbReference>
<evidence type="ECO:0000313" key="7">
    <source>
        <dbReference type="EMBL" id="ABJ06189.1"/>
    </source>
</evidence>
<feature type="signal peptide" evidence="5">
    <location>
        <begin position="1"/>
        <end position="22"/>
    </location>
</feature>
<dbReference type="PROSITE" id="PS51007">
    <property type="entry name" value="CYTC"/>
    <property type="match status" value="1"/>
</dbReference>
<dbReference type="AlphaFoldDB" id="Q07PE5"/>
<feature type="domain" description="Cytochrome c" evidence="6">
    <location>
        <begin position="23"/>
        <end position="102"/>
    </location>
</feature>
<name>Q07PE5_RHOP5</name>
<keyword evidence="1 4" id="KW-0349">Heme</keyword>
<evidence type="ECO:0000256" key="4">
    <source>
        <dbReference type="PROSITE-ProRule" id="PRU00433"/>
    </source>
</evidence>
<evidence type="ECO:0000259" key="6">
    <source>
        <dbReference type="PROSITE" id="PS51007"/>
    </source>
</evidence>
<dbReference type="Gene3D" id="1.10.760.10">
    <property type="entry name" value="Cytochrome c-like domain"/>
    <property type="match status" value="1"/>
</dbReference>
<dbReference type="KEGG" id="rpe:RPE_2247"/>
<evidence type="ECO:0000256" key="5">
    <source>
        <dbReference type="SAM" id="SignalP"/>
    </source>
</evidence>
<sequence>MRILSFAAALSLILCTSGSLLAADVEVGRTLTERWCSSCHVVSDSQSKATDQAPSFASIAEQPNFNVDKLAFFLLDPHPKMPSMALSRIEAANISAYIATQKRP</sequence>
<evidence type="ECO:0000256" key="2">
    <source>
        <dbReference type="ARBA" id="ARBA00022723"/>
    </source>
</evidence>
<evidence type="ECO:0000256" key="3">
    <source>
        <dbReference type="ARBA" id="ARBA00023004"/>
    </source>
</evidence>
<dbReference type="GO" id="GO:0009055">
    <property type="term" value="F:electron transfer activity"/>
    <property type="evidence" value="ECO:0007669"/>
    <property type="project" value="InterPro"/>
</dbReference>
<protein>
    <submittedName>
        <fullName evidence="7">Putative cytochrome c</fullName>
    </submittedName>
</protein>
<keyword evidence="3 4" id="KW-0408">Iron</keyword>
<dbReference type="GO" id="GO:0020037">
    <property type="term" value="F:heme binding"/>
    <property type="evidence" value="ECO:0007669"/>
    <property type="project" value="InterPro"/>
</dbReference>
<dbReference type="HOGENOM" id="CLU_133116_1_1_5"/>
<dbReference type="SUPFAM" id="SSF46626">
    <property type="entry name" value="Cytochrome c"/>
    <property type="match status" value="1"/>
</dbReference>
<accession>Q07PE5</accession>
<keyword evidence="2 4" id="KW-0479">Metal-binding</keyword>
<dbReference type="STRING" id="316055.RPE_2247"/>
<dbReference type="InterPro" id="IPR009056">
    <property type="entry name" value="Cyt_c-like_dom"/>
</dbReference>